<dbReference type="Pfam" id="PF19055">
    <property type="entry name" value="ABC2_membrane_7"/>
    <property type="match status" value="1"/>
</dbReference>
<evidence type="ECO:0000256" key="2">
    <source>
        <dbReference type="ARBA" id="ARBA00006012"/>
    </source>
</evidence>
<dbReference type="GO" id="GO:0005524">
    <property type="term" value="F:ATP binding"/>
    <property type="evidence" value="ECO:0007669"/>
    <property type="project" value="UniProtKB-KW"/>
</dbReference>
<dbReference type="InterPro" id="IPR017871">
    <property type="entry name" value="ABC_transporter-like_CS"/>
</dbReference>
<keyword evidence="7 10" id="KW-1133">Transmembrane helix</keyword>
<feature type="transmembrane region" description="Helical" evidence="10">
    <location>
        <begin position="463"/>
        <end position="482"/>
    </location>
</feature>
<dbReference type="SMART" id="SM00382">
    <property type="entry name" value="AAA"/>
    <property type="match status" value="2"/>
</dbReference>
<feature type="transmembrane region" description="Helical" evidence="10">
    <location>
        <begin position="1238"/>
        <end position="1257"/>
    </location>
</feature>
<protein>
    <recommendedName>
        <fullName evidence="11">ABC transporter domain-containing protein</fullName>
    </recommendedName>
</protein>
<feature type="transmembrane region" description="Helical" evidence="10">
    <location>
        <begin position="435"/>
        <end position="457"/>
    </location>
</feature>
<dbReference type="InterPro" id="IPR034001">
    <property type="entry name" value="ABCG_PDR_1"/>
</dbReference>
<dbReference type="PROSITE" id="PS50893">
    <property type="entry name" value="ABC_TRANSPORTER_2"/>
    <property type="match status" value="2"/>
</dbReference>
<evidence type="ECO:0000256" key="4">
    <source>
        <dbReference type="ARBA" id="ARBA00022692"/>
    </source>
</evidence>
<feature type="transmembrane region" description="Helical" evidence="10">
    <location>
        <begin position="684"/>
        <end position="706"/>
    </location>
</feature>
<keyword evidence="5" id="KW-0547">Nucleotide-binding</keyword>
<reference evidence="12 13" key="1">
    <citation type="submission" date="2018-08" db="EMBL/GenBank/DDBJ databases">
        <title>Draft genome of the lignicolous fungus Coniochaeta pulveracea.</title>
        <authorList>
            <person name="Borstlap C.J."/>
            <person name="De Witt R.N."/>
            <person name="Botha A."/>
            <person name="Volschenk H."/>
        </authorList>
    </citation>
    <scope>NUCLEOTIDE SEQUENCE [LARGE SCALE GENOMIC DNA]</scope>
    <source>
        <strain evidence="12 13">CAB683</strain>
    </source>
</reference>
<dbReference type="InterPro" id="IPR043926">
    <property type="entry name" value="ABCG_dom"/>
</dbReference>
<comment type="similarity">
    <text evidence="2">Belongs to the ABC transporter superfamily. ABCG family. PDR (TC 3.A.1.205) subfamily.</text>
</comment>
<dbReference type="InterPro" id="IPR013525">
    <property type="entry name" value="ABC2_TM"/>
</dbReference>
<feature type="domain" description="ABC transporter" evidence="11">
    <location>
        <begin position="762"/>
        <end position="1001"/>
    </location>
</feature>
<dbReference type="Pfam" id="PF01061">
    <property type="entry name" value="ABC2_membrane"/>
    <property type="match status" value="2"/>
</dbReference>
<dbReference type="Pfam" id="PF06422">
    <property type="entry name" value="PDR_CDR"/>
    <property type="match status" value="1"/>
</dbReference>
<evidence type="ECO:0000256" key="9">
    <source>
        <dbReference type="SAM" id="MobiDB-lite"/>
    </source>
</evidence>
<feature type="transmembrane region" description="Helical" evidence="10">
    <location>
        <begin position="1160"/>
        <end position="1192"/>
    </location>
</feature>
<comment type="subcellular location">
    <subcellularLocation>
        <location evidence="1">Membrane</location>
        <topology evidence="1">Multi-pass membrane protein</topology>
    </subcellularLocation>
</comment>
<evidence type="ECO:0000256" key="1">
    <source>
        <dbReference type="ARBA" id="ARBA00004141"/>
    </source>
</evidence>
<keyword evidence="8 10" id="KW-0472">Membrane</keyword>
<feature type="transmembrane region" description="Helical" evidence="10">
    <location>
        <begin position="1204"/>
        <end position="1226"/>
    </location>
</feature>
<dbReference type="InterPro" id="IPR034003">
    <property type="entry name" value="ABCG_PDR_2"/>
</dbReference>
<dbReference type="InterPro" id="IPR027417">
    <property type="entry name" value="P-loop_NTPase"/>
</dbReference>
<proteinExistence type="inferred from homology"/>
<sequence>MSWFPKAAVADHQAVFDASASETDVEINRAFADVERQKDIAFQKRLTLTFKDVTVSVTAPGEALGETLWSHINPSQLRSVFHRERPPKRVILHEVSGQVKPGEMLLVLGRPGSGCTSLLRVLSNHRESFDEVEGEVRFGSMDHKEARRYRQQITFNNEDDIHFPTLTVNQTIKFALRNKVPREREQHLEEKHQYVQLRKHNILDSLGIGHTAKTKVGNEFIRGVSGGERKRVSLAEMMAGHGPMQFWDQPTRGLDSKTALGFAEMLRTEADQNGRTIVATIYQAGNGIYTKFDKVLVLADGCVIYYGPGSMAKQYFESLGFVCPKGANVADFLTSVTVATERVIAPGFEQKVLNTPQEFERAYQASSVCRQMRETEQPTETLAAEVDDLKTAVQREKKARRVEGKRSVYTVGLRAQIVNCTIRQFQIIMSDRLSLAVKVFSATVQALVCGSLFYNLPKTSESIFLRPGVLFFPVLYFLMEAMSETTASFRGRPILARQKRFGFYTPTAYCIANALTDIPVVLIQVTIFSIILYFMASLQMDAGKFFTFWIIVNVNNLVFLQLFRMVGALCGHFGTASQLTGLLSTVFFVYGGYLIPFQSMHPWFRWIFYLNPGAYAFESLMANEFTSLELDCVAPQYVPYGPQYEGGALATHHGCTVLGSDNVTGMIDGHAYITQQYSYATGHIWRGFGVLIGFWIAFIAVTALAFELRTGDGGSSILLYRRSLRNKKASHDIEAAQQDKGREQTSVASPSQPVKQSTFCWHDLDYFVKYQGQQKQLLDKVFGYVQPGNLVALMGCSGAGKTTLLDVLAQRKDFGEIRGSILIDGRPQGISFQRMTGYCEQMDVHEGTSTVKEALVFSAILRQPRSVPEAERLAYVEHIIDLLELRDICEALIGVPGAGLSIEQRKRVTLGVELVAKPTLLFLDEPTSGLDGQSAYNIVRFLRRLVDGGQAVLCTIHQPSAVLFEAFDALLLLAKGGRMAYFGETGEDSTKVLSYFARYGAPCPEDINPADHIVEVIQGNSEVQIDWVDVWNKSPERQQQFDKLMTLTQQHAASNEKEEDAAEFASPKWFQFKMVLYRLMIQLWRSPDYVWNKINLHIFAALFSGFTFWKIGDGSFDLQLRVFAVFNFIFVAPGCINQMQPFFLHNRDLFETREKKSKTYHWIAFIGAQIVSEIPYLIICATLYFCCWYFTAGFPVDAKISGHIYLQMIFYEFLYTSMGQAIAAYAPNEYFAAISNPLLIGCGLISFCGVVVPYTAMQPFWKYWLYYLDPFHYLVGGLLGTIVWDVQVKCKPEEFTAFAPPTGMTCGEYMADFLGSNAGYIEDGNATAACRYCPYETGADYAKMFNINEKYYAWRDTGITALFCISSYALVILMMKLRSKKTKSARSD</sequence>
<dbReference type="Proteomes" id="UP000275385">
    <property type="component" value="Unassembled WGS sequence"/>
</dbReference>
<feature type="domain" description="ABC transporter" evidence="11">
    <location>
        <begin position="75"/>
        <end position="325"/>
    </location>
</feature>
<dbReference type="PROSITE" id="PS00211">
    <property type="entry name" value="ABC_TRANSPORTER_1"/>
    <property type="match status" value="1"/>
</dbReference>
<evidence type="ECO:0000259" key="11">
    <source>
        <dbReference type="PROSITE" id="PS50893"/>
    </source>
</evidence>
<accession>A0A420Y314</accession>
<dbReference type="GO" id="GO:0140359">
    <property type="term" value="F:ABC-type transporter activity"/>
    <property type="evidence" value="ECO:0007669"/>
    <property type="project" value="InterPro"/>
</dbReference>
<evidence type="ECO:0000313" key="12">
    <source>
        <dbReference type="EMBL" id="RKU42271.1"/>
    </source>
</evidence>
<feature type="compositionally biased region" description="Basic and acidic residues" evidence="9">
    <location>
        <begin position="731"/>
        <end position="743"/>
    </location>
</feature>
<evidence type="ECO:0000313" key="13">
    <source>
        <dbReference type="Proteomes" id="UP000275385"/>
    </source>
</evidence>
<dbReference type="OrthoDB" id="245989at2759"/>
<keyword evidence="13" id="KW-1185">Reference proteome</keyword>
<organism evidence="12 13">
    <name type="scientific">Coniochaeta pulveracea</name>
    <dbReference type="NCBI Taxonomy" id="177199"/>
    <lineage>
        <taxon>Eukaryota</taxon>
        <taxon>Fungi</taxon>
        <taxon>Dikarya</taxon>
        <taxon>Ascomycota</taxon>
        <taxon>Pezizomycotina</taxon>
        <taxon>Sordariomycetes</taxon>
        <taxon>Sordariomycetidae</taxon>
        <taxon>Coniochaetales</taxon>
        <taxon>Coniochaetaceae</taxon>
        <taxon>Coniochaeta</taxon>
    </lineage>
</organism>
<dbReference type="FunFam" id="3.40.50.300:FF:000054">
    <property type="entry name" value="ABC multidrug transporter atrF"/>
    <property type="match status" value="1"/>
</dbReference>
<keyword evidence="4 10" id="KW-0812">Transmembrane</keyword>
<dbReference type="EMBL" id="QVQW01000059">
    <property type="protein sequence ID" value="RKU42271.1"/>
    <property type="molecule type" value="Genomic_DNA"/>
</dbReference>
<dbReference type="CDD" id="cd03232">
    <property type="entry name" value="ABCG_PDR_domain2"/>
    <property type="match status" value="1"/>
</dbReference>
<dbReference type="SUPFAM" id="SSF52540">
    <property type="entry name" value="P-loop containing nucleoside triphosphate hydrolases"/>
    <property type="match status" value="2"/>
</dbReference>
<evidence type="ECO:0000256" key="10">
    <source>
        <dbReference type="SAM" id="Phobius"/>
    </source>
</evidence>
<name>A0A420Y314_9PEZI</name>
<feature type="region of interest" description="Disordered" evidence="9">
    <location>
        <begin position="731"/>
        <end position="750"/>
    </location>
</feature>
<comment type="caution">
    <text evidence="12">The sequence shown here is derived from an EMBL/GenBank/DDBJ whole genome shotgun (WGS) entry which is preliminary data.</text>
</comment>
<evidence type="ECO:0000256" key="6">
    <source>
        <dbReference type="ARBA" id="ARBA00022840"/>
    </source>
</evidence>
<evidence type="ECO:0000256" key="8">
    <source>
        <dbReference type="ARBA" id="ARBA00023136"/>
    </source>
</evidence>
<dbReference type="InterPro" id="IPR003439">
    <property type="entry name" value="ABC_transporter-like_ATP-bd"/>
</dbReference>
<dbReference type="PANTHER" id="PTHR19241">
    <property type="entry name" value="ATP-BINDING CASSETTE TRANSPORTER"/>
    <property type="match status" value="1"/>
</dbReference>
<dbReference type="Pfam" id="PF00005">
    <property type="entry name" value="ABC_tran"/>
    <property type="match status" value="2"/>
</dbReference>
<dbReference type="InterPro" id="IPR010929">
    <property type="entry name" value="PDR_CDR_ABC"/>
</dbReference>
<evidence type="ECO:0000256" key="5">
    <source>
        <dbReference type="ARBA" id="ARBA00022741"/>
    </source>
</evidence>
<dbReference type="InterPro" id="IPR003593">
    <property type="entry name" value="AAA+_ATPase"/>
</dbReference>
<keyword evidence="6" id="KW-0067">ATP-binding</keyword>
<dbReference type="CDD" id="cd03233">
    <property type="entry name" value="ABCG_PDR_domain1"/>
    <property type="match status" value="1"/>
</dbReference>
<feature type="transmembrane region" description="Helical" evidence="10">
    <location>
        <begin position="546"/>
        <end position="563"/>
    </location>
</feature>
<keyword evidence="3" id="KW-0813">Transport</keyword>
<feature type="transmembrane region" description="Helical" evidence="10">
    <location>
        <begin position="1358"/>
        <end position="1377"/>
    </location>
</feature>
<feature type="transmembrane region" description="Helical" evidence="10">
    <location>
        <begin position="575"/>
        <end position="595"/>
    </location>
</feature>
<dbReference type="GO" id="GO:0016887">
    <property type="term" value="F:ATP hydrolysis activity"/>
    <property type="evidence" value="ECO:0007669"/>
    <property type="project" value="InterPro"/>
</dbReference>
<evidence type="ECO:0000256" key="3">
    <source>
        <dbReference type="ARBA" id="ARBA00022448"/>
    </source>
</evidence>
<dbReference type="Gene3D" id="3.40.50.300">
    <property type="entry name" value="P-loop containing nucleotide triphosphate hydrolases"/>
    <property type="match status" value="2"/>
</dbReference>
<feature type="transmembrane region" description="Helical" evidence="10">
    <location>
        <begin position="503"/>
        <end position="534"/>
    </location>
</feature>
<dbReference type="GO" id="GO:0016020">
    <property type="term" value="C:membrane"/>
    <property type="evidence" value="ECO:0007669"/>
    <property type="project" value="UniProtKB-SubCell"/>
</dbReference>
<gene>
    <name evidence="12" type="ORF">DL546_005313</name>
</gene>
<evidence type="ECO:0000256" key="7">
    <source>
        <dbReference type="ARBA" id="ARBA00022989"/>
    </source>
</evidence>
<dbReference type="STRING" id="177199.A0A420Y314"/>